<protein>
    <submittedName>
        <fullName evidence="5">DUF86 domain-containing protein</fullName>
    </submittedName>
</protein>
<dbReference type="PANTHER" id="PTHR33397">
    <property type="entry name" value="UPF0331 PROTEIN YUTE"/>
    <property type="match status" value="1"/>
</dbReference>
<dbReference type="PANTHER" id="PTHR33397:SF5">
    <property type="entry name" value="RNASE YUTE-RELATED"/>
    <property type="match status" value="1"/>
</dbReference>
<evidence type="ECO:0000256" key="3">
    <source>
        <dbReference type="ARBA" id="ARBA00022801"/>
    </source>
</evidence>
<dbReference type="AlphaFoldDB" id="A0AAF0YKK2"/>
<dbReference type="InterPro" id="IPR052379">
    <property type="entry name" value="Type_VII_TA_RNase"/>
</dbReference>
<proteinExistence type="inferred from homology"/>
<evidence type="ECO:0000256" key="1">
    <source>
        <dbReference type="ARBA" id="ARBA00022649"/>
    </source>
</evidence>
<reference evidence="6" key="1">
    <citation type="submission" date="2017-09" db="EMBL/GenBank/DDBJ databases">
        <title>Bacterial strain isolated from the female urinary microbiota.</title>
        <authorList>
            <person name="Thomas-White K."/>
            <person name="Kumar N."/>
            <person name="Forster S."/>
            <person name="Putonti C."/>
            <person name="Lawley T."/>
            <person name="Wolfe A.J."/>
        </authorList>
    </citation>
    <scope>NUCLEOTIDE SEQUENCE [LARGE SCALE GENOMIC DNA]</scope>
    <source>
        <strain evidence="6">UMB0959</strain>
    </source>
</reference>
<keyword evidence="1" id="KW-1277">Toxin-antitoxin system</keyword>
<name>A0AAF0YKK2_9STAP</name>
<dbReference type="EMBL" id="CP136964">
    <property type="protein sequence ID" value="WOS96057.1"/>
    <property type="molecule type" value="Genomic_DNA"/>
</dbReference>
<dbReference type="KEGG" id="nmy:CJ229_008220"/>
<dbReference type="NCBIfam" id="NF047751">
    <property type="entry name" value="HepT_toxin"/>
    <property type="match status" value="1"/>
</dbReference>
<dbReference type="Proteomes" id="UP000243626">
    <property type="component" value="Chromosome"/>
</dbReference>
<sequence length="142" mass="16496">MLFVDKNLILKRLDYIKGLTEEIDTDNSLALERVCEMLIEASVDVGNMIIDGFVLRDPGNYLDVMDIMKTEGVIPEDDFTKFEETFKFRNVLVREYEDVDHEAMRKVFKDNLSAYANFKENVLHFFETDPQAVTAFMGDQHV</sequence>
<evidence type="ECO:0000313" key="6">
    <source>
        <dbReference type="Proteomes" id="UP000243626"/>
    </source>
</evidence>
<dbReference type="GO" id="GO:0110001">
    <property type="term" value="C:toxin-antitoxin complex"/>
    <property type="evidence" value="ECO:0007669"/>
    <property type="project" value="InterPro"/>
</dbReference>
<dbReference type="Pfam" id="PF01934">
    <property type="entry name" value="HepT-like"/>
    <property type="match status" value="1"/>
</dbReference>
<evidence type="ECO:0000256" key="4">
    <source>
        <dbReference type="ARBA" id="ARBA00024207"/>
    </source>
</evidence>
<organism evidence="5 6">
    <name type="scientific">Nosocomiicoccus massiliensis</name>
    <dbReference type="NCBI Taxonomy" id="1232430"/>
    <lineage>
        <taxon>Bacteria</taxon>
        <taxon>Bacillati</taxon>
        <taxon>Bacillota</taxon>
        <taxon>Bacilli</taxon>
        <taxon>Bacillales</taxon>
        <taxon>Staphylococcaceae</taxon>
        <taxon>Nosocomiicoccus</taxon>
    </lineage>
</organism>
<keyword evidence="6" id="KW-1185">Reference proteome</keyword>
<dbReference type="InterPro" id="IPR008201">
    <property type="entry name" value="HepT-like"/>
</dbReference>
<accession>A0AAF0YKK2</accession>
<comment type="similarity">
    <text evidence="4">Belongs to the HepT RNase toxin family.</text>
</comment>
<evidence type="ECO:0000313" key="5">
    <source>
        <dbReference type="EMBL" id="WOS96057.1"/>
    </source>
</evidence>
<keyword evidence="2" id="KW-0540">Nuclease</keyword>
<evidence type="ECO:0000256" key="2">
    <source>
        <dbReference type="ARBA" id="ARBA00022722"/>
    </source>
</evidence>
<dbReference type="RefSeq" id="WP_102167731.1">
    <property type="nucleotide sequence ID" value="NZ_CP136964.1"/>
</dbReference>
<keyword evidence="3" id="KW-0378">Hydrolase</keyword>
<dbReference type="GO" id="GO:0004540">
    <property type="term" value="F:RNA nuclease activity"/>
    <property type="evidence" value="ECO:0007669"/>
    <property type="project" value="InterPro"/>
</dbReference>
<dbReference type="Gene3D" id="1.20.120.580">
    <property type="entry name" value="bsu32300-like"/>
    <property type="match status" value="1"/>
</dbReference>
<gene>
    <name evidence="5" type="ORF">CJ229_008220</name>
</gene>
<reference evidence="5 6" key="2">
    <citation type="submission" date="2023-10" db="EMBL/GenBank/DDBJ databases">
        <authorList>
            <person name="Choi B."/>
        </authorList>
    </citation>
    <scope>NUCLEOTIDE SEQUENCE [LARGE SCALE GENOMIC DNA]</scope>
    <source>
        <strain evidence="5 6">UMB0959</strain>
    </source>
</reference>
<dbReference type="InterPro" id="IPR037038">
    <property type="entry name" value="HepT-like_sf"/>
</dbReference>
<dbReference type="GO" id="GO:0016787">
    <property type="term" value="F:hydrolase activity"/>
    <property type="evidence" value="ECO:0007669"/>
    <property type="project" value="UniProtKB-KW"/>
</dbReference>